<reference evidence="5 6" key="1">
    <citation type="submission" date="2024-02" db="EMBL/GenBank/DDBJ databases">
        <authorList>
            <consortium name="ELIXIR-Norway"/>
            <consortium name="Elixir Norway"/>
        </authorList>
    </citation>
    <scope>NUCLEOTIDE SEQUENCE [LARGE SCALE GENOMIC DNA]</scope>
</reference>
<dbReference type="Proteomes" id="UP001497512">
    <property type="component" value="Chromosome 1"/>
</dbReference>
<feature type="compositionally biased region" description="Basic and acidic residues" evidence="4">
    <location>
        <begin position="340"/>
        <end position="350"/>
    </location>
</feature>
<evidence type="ECO:0000256" key="4">
    <source>
        <dbReference type="SAM" id="MobiDB-lite"/>
    </source>
</evidence>
<gene>
    <name evidence="5" type="ORF">CSSPTR1EN2_LOCUS342</name>
</gene>
<keyword evidence="3" id="KW-0819">tRNA processing</keyword>
<feature type="compositionally biased region" description="Polar residues" evidence="4">
    <location>
        <begin position="323"/>
        <end position="332"/>
    </location>
</feature>
<protein>
    <submittedName>
        <fullName evidence="5">Uncharacterized protein</fullName>
    </submittedName>
</protein>
<name>A0ABP0T8T6_9BRYO</name>
<proteinExistence type="inferred from homology"/>
<organism evidence="5 6">
    <name type="scientific">Sphagnum troendelagicum</name>
    <dbReference type="NCBI Taxonomy" id="128251"/>
    <lineage>
        <taxon>Eukaryota</taxon>
        <taxon>Viridiplantae</taxon>
        <taxon>Streptophyta</taxon>
        <taxon>Embryophyta</taxon>
        <taxon>Bryophyta</taxon>
        <taxon>Sphagnophytina</taxon>
        <taxon>Sphagnopsida</taxon>
        <taxon>Sphagnales</taxon>
        <taxon>Sphagnaceae</taxon>
        <taxon>Sphagnum</taxon>
    </lineage>
</organism>
<dbReference type="PANTHER" id="PTHR13031">
    <property type="entry name" value="RIBONUCLEASE P SUBUNIT P30"/>
    <property type="match status" value="1"/>
</dbReference>
<dbReference type="Pfam" id="PF01876">
    <property type="entry name" value="RNase_P_p30"/>
    <property type="match status" value="1"/>
</dbReference>
<evidence type="ECO:0000256" key="1">
    <source>
        <dbReference type="ARBA" id="ARBA00004123"/>
    </source>
</evidence>
<accession>A0ABP0T8T6</accession>
<feature type="region of interest" description="Disordered" evidence="4">
    <location>
        <begin position="323"/>
        <end position="360"/>
    </location>
</feature>
<dbReference type="PANTHER" id="PTHR13031:SF0">
    <property type="entry name" value="RIBONUCLEASE P PROTEIN SUBUNIT P30"/>
    <property type="match status" value="1"/>
</dbReference>
<evidence type="ECO:0000313" key="5">
    <source>
        <dbReference type="EMBL" id="CAK9189691.1"/>
    </source>
</evidence>
<evidence type="ECO:0000256" key="3">
    <source>
        <dbReference type="ARBA" id="ARBA00022694"/>
    </source>
</evidence>
<dbReference type="EMBL" id="OZ019893">
    <property type="protein sequence ID" value="CAK9189691.1"/>
    <property type="molecule type" value="Genomic_DNA"/>
</dbReference>
<dbReference type="InterPro" id="IPR002738">
    <property type="entry name" value="RNase_P_p30"/>
</dbReference>
<evidence type="ECO:0000256" key="2">
    <source>
        <dbReference type="ARBA" id="ARBA00007331"/>
    </source>
</evidence>
<comment type="subcellular location">
    <subcellularLocation>
        <location evidence="1">Nucleus</location>
    </subcellularLocation>
</comment>
<keyword evidence="6" id="KW-1185">Reference proteome</keyword>
<comment type="similarity">
    <text evidence="2">Belongs to the eukaryotic/archaeal RNase P protein component 3 family.</text>
</comment>
<dbReference type="SUPFAM" id="SSF89550">
    <property type="entry name" value="PHP domain-like"/>
    <property type="match status" value="1"/>
</dbReference>
<evidence type="ECO:0000313" key="6">
    <source>
        <dbReference type="Proteomes" id="UP001497512"/>
    </source>
</evidence>
<feature type="region of interest" description="Disordered" evidence="4">
    <location>
        <begin position="374"/>
        <end position="414"/>
    </location>
</feature>
<feature type="compositionally biased region" description="Basic residues" evidence="4">
    <location>
        <begin position="381"/>
        <end position="391"/>
    </location>
</feature>
<dbReference type="InterPro" id="IPR016195">
    <property type="entry name" value="Pol/histidinol_Pase-like"/>
</dbReference>
<sequence>MFYDLSLGYEGVEDQTRREVVAMALQLGYTGVAANHMLTGIMADSDRSRIKPLELESVIAAAPGVAEAAKFHRKLLKVPAAQPFRQFSRITVVVEDTVQAAALNSANPVLRSYDIVAVRPKNQKAFNQACTHLEVDLISVDFSQRLPFRLKAPMVNAALKRGVFFEVSYGRALFDPRARRELFGQTQTLQAMARGRGVVLSSGARQAMELRGPNDVINMGTLFGLSVEFAKAAVSKNCESVVLHGVARKKTYKAAILIEHLPMNENPVSDKNLFDVPSFWDPLSMGTTDGASVNLTNFLENNHLNTMQDYMVPELDRKLDQSPVQNLGQQGTPKKVGQTKQDDKIGDLKKNSAKINTPKDLNLRSEGGFISMGNEWTQVSKKGKKRNHKGQKVSDLAFTIDRPHLEASKKRKVS</sequence>
<dbReference type="Gene3D" id="3.20.20.140">
    <property type="entry name" value="Metal-dependent hydrolases"/>
    <property type="match status" value="1"/>
</dbReference>